<dbReference type="SUPFAM" id="SSF46785">
    <property type="entry name" value="Winged helix' DNA-binding domain"/>
    <property type="match status" value="1"/>
</dbReference>
<dbReference type="Proteomes" id="UP000075737">
    <property type="component" value="Unassembled WGS sequence"/>
</dbReference>
<evidence type="ECO:0000256" key="2">
    <source>
        <dbReference type="ARBA" id="ARBA00023015"/>
    </source>
</evidence>
<dbReference type="InterPro" id="IPR005650">
    <property type="entry name" value="BlaI_family"/>
</dbReference>
<dbReference type="AlphaFoldDB" id="A0A161R9P7"/>
<dbReference type="EMBL" id="LOHZ01000015">
    <property type="protein sequence ID" value="KYO68579.1"/>
    <property type="molecule type" value="Genomic_DNA"/>
</dbReference>
<comment type="similarity">
    <text evidence="1">Belongs to the BlaI transcriptional regulatory family.</text>
</comment>
<evidence type="ECO:0000313" key="6">
    <source>
        <dbReference type="Proteomes" id="UP000075737"/>
    </source>
</evidence>
<keyword evidence="4" id="KW-0804">Transcription</keyword>
<dbReference type="Gene3D" id="1.10.10.10">
    <property type="entry name" value="Winged helix-like DNA-binding domain superfamily/Winged helix DNA-binding domain"/>
    <property type="match status" value="1"/>
</dbReference>
<gene>
    <name evidence="5" type="primary">blaI</name>
    <name evidence="5" type="ORF">ATZ99_00880</name>
</gene>
<comment type="caution">
    <text evidence="5">The sequence shown here is derived from an EMBL/GenBank/DDBJ whole genome shotgun (WGS) entry which is preliminary data.</text>
</comment>
<reference evidence="5 6" key="1">
    <citation type="submission" date="2015-12" db="EMBL/GenBank/DDBJ databases">
        <title>Draft genome of Thermovenabulum gondwanense isolated from a red thermophilic microbial mat colonisisng an outflow channel of a bore well.</title>
        <authorList>
            <person name="Patel B.K."/>
        </authorList>
    </citation>
    <scope>NUCLEOTIDE SEQUENCE [LARGE SCALE GENOMIC DNA]</scope>
    <source>
        <strain evidence="5 6">R270</strain>
    </source>
</reference>
<dbReference type="Gene3D" id="1.10.4040.10">
    <property type="entry name" value="Penicillinase repressor domain"/>
    <property type="match status" value="1"/>
</dbReference>
<dbReference type="PATRIC" id="fig|520767.4.peg.91"/>
<evidence type="ECO:0000313" key="5">
    <source>
        <dbReference type="EMBL" id="KYO68579.1"/>
    </source>
</evidence>
<evidence type="ECO:0000256" key="4">
    <source>
        <dbReference type="ARBA" id="ARBA00023163"/>
    </source>
</evidence>
<keyword evidence="6" id="KW-1185">Reference proteome</keyword>
<dbReference type="PIRSF" id="PIRSF019455">
    <property type="entry name" value="CopR_AtkY"/>
    <property type="match status" value="1"/>
</dbReference>
<dbReference type="STRING" id="520767.ATZ99_00880"/>
<dbReference type="InterPro" id="IPR036390">
    <property type="entry name" value="WH_DNA-bd_sf"/>
</dbReference>
<organism evidence="5 6">
    <name type="scientific">Thermovenabulum gondwanense</name>
    <dbReference type="NCBI Taxonomy" id="520767"/>
    <lineage>
        <taxon>Bacteria</taxon>
        <taxon>Bacillati</taxon>
        <taxon>Bacillota</taxon>
        <taxon>Clostridia</taxon>
        <taxon>Thermosediminibacterales</taxon>
        <taxon>Thermosediminibacteraceae</taxon>
        <taxon>Thermovenabulum</taxon>
    </lineage>
</organism>
<evidence type="ECO:0000256" key="3">
    <source>
        <dbReference type="ARBA" id="ARBA00023125"/>
    </source>
</evidence>
<sequence>MKEFPQISEAELEVMKVLWELKQATSSQIIEKLTKVKVWKPKTIQTLLNRLVAKGAVKAEKLSSKAFVYSPIIDETEYKAFASRSFLDKVFNGSLSLMVTSFVRGQKLSVEEIERLKKLLEDEVTK</sequence>
<accession>A0A161R9P7</accession>
<dbReference type="InterPro" id="IPR036388">
    <property type="entry name" value="WH-like_DNA-bd_sf"/>
</dbReference>
<dbReference type="OrthoDB" id="9795583at2"/>
<keyword evidence="2" id="KW-0805">Transcription regulation</keyword>
<dbReference type="GO" id="GO:0045892">
    <property type="term" value="P:negative regulation of DNA-templated transcription"/>
    <property type="evidence" value="ECO:0007669"/>
    <property type="project" value="InterPro"/>
</dbReference>
<dbReference type="Pfam" id="PF03965">
    <property type="entry name" value="Penicillinase_R"/>
    <property type="match status" value="1"/>
</dbReference>
<keyword evidence="3" id="KW-0238">DNA-binding</keyword>
<proteinExistence type="inferred from homology"/>
<dbReference type="RefSeq" id="WP_068747287.1">
    <property type="nucleotide sequence ID" value="NZ_LOHZ01000015.1"/>
</dbReference>
<protein>
    <submittedName>
        <fullName evidence="5">Penicillinase repressor</fullName>
    </submittedName>
</protein>
<evidence type="ECO:0000256" key="1">
    <source>
        <dbReference type="ARBA" id="ARBA00011046"/>
    </source>
</evidence>
<dbReference type="GO" id="GO:0003677">
    <property type="term" value="F:DNA binding"/>
    <property type="evidence" value="ECO:0007669"/>
    <property type="project" value="UniProtKB-KW"/>
</dbReference>
<name>A0A161R9P7_9FIRM</name>